<sequence length="316" mass="34986">MIKKALIYISISVMAVFLVACGATSKMDKSSKSEKNQTESKKKKKEGKQTNYQKITGENVTYYVMNPDPVFGSTAVLIEKDGKGLLVDTQFSKDDADKTIQLIKSKKIDLETIYVSYSDPDYYFGTAFIQEAFPTAKVVATEGTIARIKSTYENKLTVWADTLKDKAPKEVIIPEAIDNKVALGNEEFQITGTDKPVLYNATDQLILGGIPVSTDGHLFMADTKTVESQENWINDLTGLEELQAKTVIPGHFGQGNKFTADNITFTKDYIQKFIEVEQSSQTSAEIMQKMKAAYPDLAEGSLEMSAKVVTGEQAWD</sequence>
<accession>A0AAW9JUT2</accession>
<evidence type="ECO:0000256" key="2">
    <source>
        <dbReference type="SAM" id="Phobius"/>
    </source>
</evidence>
<keyword evidence="2" id="KW-1133">Transmembrane helix</keyword>
<dbReference type="RefSeq" id="WP_322809167.1">
    <property type="nucleotide sequence ID" value="NZ_JAVBVO010000003.1"/>
</dbReference>
<dbReference type="SMART" id="SM00849">
    <property type="entry name" value="Lactamase_B"/>
    <property type="match status" value="1"/>
</dbReference>
<gene>
    <name evidence="4" type="ORF">RAK27_11655</name>
</gene>
<dbReference type="Proteomes" id="UP001290462">
    <property type="component" value="Unassembled WGS sequence"/>
</dbReference>
<dbReference type="PANTHER" id="PTHR42951:SF14">
    <property type="entry name" value="METALLO-BETA-LACTAMASE SUPERFAMILY PROTEIN"/>
    <property type="match status" value="1"/>
</dbReference>
<dbReference type="InterPro" id="IPR050855">
    <property type="entry name" value="NDM-1-like"/>
</dbReference>
<feature type="transmembrane region" description="Helical" evidence="2">
    <location>
        <begin position="6"/>
        <end position="25"/>
    </location>
</feature>
<organism evidence="4 5">
    <name type="scientific">Carnobacterium maltaromaticum</name>
    <name type="common">Carnobacterium piscicola</name>
    <dbReference type="NCBI Taxonomy" id="2751"/>
    <lineage>
        <taxon>Bacteria</taxon>
        <taxon>Bacillati</taxon>
        <taxon>Bacillota</taxon>
        <taxon>Bacilli</taxon>
        <taxon>Lactobacillales</taxon>
        <taxon>Carnobacteriaceae</taxon>
        <taxon>Carnobacterium</taxon>
    </lineage>
</organism>
<dbReference type="Gene3D" id="3.60.15.10">
    <property type="entry name" value="Ribonuclease Z/Hydroxyacylglutathione hydrolase-like"/>
    <property type="match status" value="1"/>
</dbReference>
<name>A0AAW9JUT2_CARML</name>
<comment type="caution">
    <text evidence="4">The sequence shown here is derived from an EMBL/GenBank/DDBJ whole genome shotgun (WGS) entry which is preliminary data.</text>
</comment>
<keyword evidence="2" id="KW-0472">Membrane</keyword>
<dbReference type="EMBL" id="JAVBVO010000003">
    <property type="protein sequence ID" value="MDZ5759318.1"/>
    <property type="molecule type" value="Genomic_DNA"/>
</dbReference>
<evidence type="ECO:0000313" key="5">
    <source>
        <dbReference type="Proteomes" id="UP001290462"/>
    </source>
</evidence>
<evidence type="ECO:0000256" key="1">
    <source>
        <dbReference type="SAM" id="MobiDB-lite"/>
    </source>
</evidence>
<reference evidence="4" key="1">
    <citation type="submission" date="2023-08" db="EMBL/GenBank/DDBJ databases">
        <title>Genomic characterization of piscicolin 126 produced by Carnobacterium maltaromaticum CM22 strain isolated from salmon (Salmo salar).</title>
        <authorList>
            <person name="Gonzalez-Gragera E."/>
            <person name="Garcia-Lopez J.D."/>
            <person name="Teso-Perez C."/>
            <person name="Gimenez-Hernandez I."/>
            <person name="Peralta-Sanchez J.M."/>
            <person name="Valdivia E."/>
            <person name="Montalban-Lopez M."/>
            <person name="Martin-Platero A.M."/>
            <person name="Banos A."/>
            <person name="Martinez-Bueno M."/>
        </authorList>
    </citation>
    <scope>NUCLEOTIDE SEQUENCE</scope>
    <source>
        <strain evidence="4">CM22</strain>
    </source>
</reference>
<dbReference type="PANTHER" id="PTHR42951">
    <property type="entry name" value="METALLO-BETA-LACTAMASE DOMAIN-CONTAINING"/>
    <property type="match status" value="1"/>
</dbReference>
<protein>
    <submittedName>
        <fullName evidence="4">MBL fold hydrolase</fullName>
    </submittedName>
</protein>
<dbReference type="InterPro" id="IPR036866">
    <property type="entry name" value="RibonucZ/Hydroxyglut_hydro"/>
</dbReference>
<keyword evidence="2" id="KW-0812">Transmembrane</keyword>
<evidence type="ECO:0000313" key="4">
    <source>
        <dbReference type="EMBL" id="MDZ5759318.1"/>
    </source>
</evidence>
<dbReference type="PROSITE" id="PS51257">
    <property type="entry name" value="PROKAR_LIPOPROTEIN"/>
    <property type="match status" value="1"/>
</dbReference>
<feature type="region of interest" description="Disordered" evidence="1">
    <location>
        <begin position="29"/>
        <end position="50"/>
    </location>
</feature>
<dbReference type="SUPFAM" id="SSF56281">
    <property type="entry name" value="Metallo-hydrolase/oxidoreductase"/>
    <property type="match status" value="1"/>
</dbReference>
<feature type="compositionally biased region" description="Basic and acidic residues" evidence="1">
    <location>
        <begin position="29"/>
        <end position="40"/>
    </location>
</feature>
<dbReference type="GO" id="GO:0016787">
    <property type="term" value="F:hydrolase activity"/>
    <property type="evidence" value="ECO:0007669"/>
    <property type="project" value="UniProtKB-KW"/>
</dbReference>
<proteinExistence type="predicted"/>
<dbReference type="AlphaFoldDB" id="A0AAW9JUT2"/>
<evidence type="ECO:0000259" key="3">
    <source>
        <dbReference type="SMART" id="SM00849"/>
    </source>
</evidence>
<feature type="domain" description="Metallo-beta-lactamase" evidence="3">
    <location>
        <begin position="72"/>
        <end position="251"/>
    </location>
</feature>
<dbReference type="InterPro" id="IPR001279">
    <property type="entry name" value="Metallo-B-lactamas"/>
</dbReference>
<keyword evidence="4" id="KW-0378">Hydrolase</keyword>